<dbReference type="AlphaFoldDB" id="A0AA40C7K2"/>
<dbReference type="EMBL" id="JAULSU010000002">
    <property type="protein sequence ID" value="KAK0627920.1"/>
    <property type="molecule type" value="Genomic_DNA"/>
</dbReference>
<dbReference type="Proteomes" id="UP001175000">
    <property type="component" value="Unassembled WGS sequence"/>
</dbReference>
<comment type="caution">
    <text evidence="2">The sequence shown here is derived from an EMBL/GenBank/DDBJ whole genome shotgun (WGS) entry which is preliminary data.</text>
</comment>
<feature type="chain" id="PRO_5041254722" evidence="1">
    <location>
        <begin position="19"/>
        <end position="214"/>
    </location>
</feature>
<feature type="signal peptide" evidence="1">
    <location>
        <begin position="1"/>
        <end position="18"/>
    </location>
</feature>
<reference evidence="2" key="1">
    <citation type="submission" date="2023-06" db="EMBL/GenBank/DDBJ databases">
        <title>Genome-scale phylogeny and comparative genomics of the fungal order Sordariales.</title>
        <authorList>
            <consortium name="Lawrence Berkeley National Laboratory"/>
            <person name="Hensen N."/>
            <person name="Bonometti L."/>
            <person name="Westerberg I."/>
            <person name="Brannstrom I.O."/>
            <person name="Guillou S."/>
            <person name="Cros-Aarteil S."/>
            <person name="Calhoun S."/>
            <person name="Haridas S."/>
            <person name="Kuo A."/>
            <person name="Mondo S."/>
            <person name="Pangilinan J."/>
            <person name="Riley R."/>
            <person name="Labutti K."/>
            <person name="Andreopoulos B."/>
            <person name="Lipzen A."/>
            <person name="Chen C."/>
            <person name="Yanf M."/>
            <person name="Daum C."/>
            <person name="Ng V."/>
            <person name="Clum A."/>
            <person name="Steindorff A."/>
            <person name="Ohm R."/>
            <person name="Martin F."/>
            <person name="Silar P."/>
            <person name="Natvig D."/>
            <person name="Lalanne C."/>
            <person name="Gautier V."/>
            <person name="Ament-Velasquez S.L."/>
            <person name="Kruys A."/>
            <person name="Hutchinson M.I."/>
            <person name="Powell A.J."/>
            <person name="Barry K."/>
            <person name="Miller A.N."/>
            <person name="Grigoriev I.V."/>
            <person name="Debuchy R."/>
            <person name="Gladieux P."/>
            <person name="Thoren M.H."/>
            <person name="Johannesson H."/>
        </authorList>
    </citation>
    <scope>NUCLEOTIDE SEQUENCE</scope>
    <source>
        <strain evidence="2">CBS 606.72</strain>
    </source>
</reference>
<organism evidence="2 3">
    <name type="scientific">Immersiella caudata</name>
    <dbReference type="NCBI Taxonomy" id="314043"/>
    <lineage>
        <taxon>Eukaryota</taxon>
        <taxon>Fungi</taxon>
        <taxon>Dikarya</taxon>
        <taxon>Ascomycota</taxon>
        <taxon>Pezizomycotina</taxon>
        <taxon>Sordariomycetes</taxon>
        <taxon>Sordariomycetidae</taxon>
        <taxon>Sordariales</taxon>
        <taxon>Lasiosphaeriaceae</taxon>
        <taxon>Immersiella</taxon>
    </lineage>
</organism>
<accession>A0AA40C7K2</accession>
<keyword evidence="1" id="KW-0732">Signal</keyword>
<gene>
    <name evidence="2" type="ORF">B0T14DRAFT_563685</name>
</gene>
<keyword evidence="3" id="KW-1185">Reference proteome</keyword>
<evidence type="ECO:0000313" key="2">
    <source>
        <dbReference type="EMBL" id="KAK0627920.1"/>
    </source>
</evidence>
<evidence type="ECO:0000256" key="1">
    <source>
        <dbReference type="SAM" id="SignalP"/>
    </source>
</evidence>
<name>A0AA40C7K2_9PEZI</name>
<proteinExistence type="predicted"/>
<evidence type="ECO:0000313" key="3">
    <source>
        <dbReference type="Proteomes" id="UP001175000"/>
    </source>
</evidence>
<protein>
    <submittedName>
        <fullName evidence="2">Uncharacterized protein</fullName>
    </submittedName>
</protein>
<sequence>MHLRLQPILAIGLLSVQAKSQGSSITTSSTAVPDHSAIYTTTITDAASPEVHTTVIVTILMPRELPATPRPGTPVTGSAISRILIPGLPLQSLETSGLTWAFRGFAAPPPTLTPINTVLTSSFVSSTHTFTTNIDAWVGAWRQDYWSTRSVTFLETVDEAYPSTIIRTGYTTMEETSSGVPAIMPAFGSPETTTTYRQETTLTYAITTVFTLLP</sequence>